<evidence type="ECO:0000313" key="4">
    <source>
        <dbReference type="Proteomes" id="UP000199046"/>
    </source>
</evidence>
<dbReference type="Gene3D" id="1.10.10.60">
    <property type="entry name" value="Homeodomain-like"/>
    <property type="match status" value="1"/>
</dbReference>
<dbReference type="STRING" id="402385.SAMN05421848_3330"/>
<evidence type="ECO:0000256" key="1">
    <source>
        <dbReference type="SAM" id="MobiDB-lite"/>
    </source>
</evidence>
<dbReference type="InterPro" id="IPR014820">
    <property type="entry name" value="PriCT_1"/>
</dbReference>
<dbReference type="Proteomes" id="UP000199046">
    <property type="component" value="Unassembled WGS sequence"/>
</dbReference>
<proteinExistence type="predicted"/>
<protein>
    <submittedName>
        <fullName evidence="3">Primase C terminal 1 (PriCT-1)</fullName>
    </submittedName>
</protein>
<dbReference type="AlphaFoldDB" id="A0A1I1N4S3"/>
<dbReference type="EMBL" id="FOLY01000013">
    <property type="protein sequence ID" value="SFC92661.1"/>
    <property type="molecule type" value="Genomic_DNA"/>
</dbReference>
<dbReference type="Pfam" id="PF03090">
    <property type="entry name" value="Replicase"/>
    <property type="match status" value="1"/>
</dbReference>
<reference evidence="4" key="1">
    <citation type="submission" date="2016-10" db="EMBL/GenBank/DDBJ databases">
        <authorList>
            <person name="Varghese N."/>
            <person name="Submissions S."/>
        </authorList>
    </citation>
    <scope>NUCLEOTIDE SEQUENCE [LARGE SCALE GENOMIC DNA]</scope>
    <source>
        <strain evidence="4">DSM 23439</strain>
    </source>
</reference>
<dbReference type="SMART" id="SM00942">
    <property type="entry name" value="PriCT_1"/>
    <property type="match status" value="1"/>
</dbReference>
<name>A0A1I1N4S3_9GAMM</name>
<feature type="region of interest" description="Disordered" evidence="1">
    <location>
        <begin position="254"/>
        <end position="274"/>
    </location>
</feature>
<organism evidence="3 4">
    <name type="scientific">Kushneria avicenniae</name>
    <dbReference type="NCBI Taxonomy" id="402385"/>
    <lineage>
        <taxon>Bacteria</taxon>
        <taxon>Pseudomonadati</taxon>
        <taxon>Pseudomonadota</taxon>
        <taxon>Gammaproteobacteria</taxon>
        <taxon>Oceanospirillales</taxon>
        <taxon>Halomonadaceae</taxon>
        <taxon>Kushneria</taxon>
    </lineage>
</organism>
<dbReference type="Pfam" id="PF08708">
    <property type="entry name" value="PriCT_1"/>
    <property type="match status" value="1"/>
</dbReference>
<dbReference type="Gene3D" id="1.10.340.50">
    <property type="match status" value="1"/>
</dbReference>
<accession>A0A1I1N4S3</accession>
<feature type="domain" description="Primase C-terminal 1" evidence="2">
    <location>
        <begin position="176"/>
        <end position="249"/>
    </location>
</feature>
<gene>
    <name evidence="3" type="ORF">SAMN05421848_3330</name>
</gene>
<keyword evidence="4" id="KW-1185">Reference proteome</keyword>
<sequence length="310" mass="35314">MAQPDTGCQVPNLANLATFRDRLPSKPYHTDQLDTGLRIRDVEKALQARYIQPNGPTHRYWLIYDVDRCGAALDWNDRNAPPPTIVAQNPENGHAHLIYGLEVPVRTAPDGKPGPIRYAAAVDCALRAVLDADEGYSGLICKNPLNGFWRVSEWATQLYSLADLDGWLDLSAYSDRRKRLPDYGLGRNCNLFERLRHWAYRAIRQGWPDYERWFEAVYQRAKAYNDFTDPLSDSEVHHTARSVAKWTHQHLSQAGFSTAQSQRGRRKGKKSREALVPKVREMAIQGISNRKIALELGIDHKTVGNWLKNL</sequence>
<dbReference type="RefSeq" id="WP_090136305.1">
    <property type="nucleotide sequence ID" value="NZ_FOLY01000013.1"/>
</dbReference>
<dbReference type="InterPro" id="IPR004322">
    <property type="entry name" value="Plasmid_replicase_bac"/>
</dbReference>
<evidence type="ECO:0000259" key="2">
    <source>
        <dbReference type="SMART" id="SM00942"/>
    </source>
</evidence>
<dbReference type="OrthoDB" id="5445431at2"/>
<evidence type="ECO:0000313" key="3">
    <source>
        <dbReference type="EMBL" id="SFC92661.1"/>
    </source>
</evidence>